<sequence length="265" mass="31260">MSKKKKLERLYKKLGSLKAISKELGVHDTTVGKWFKKYKIPYDHWNRSKSRKDFLNENFFEAPNYINKLYWIGFLAADGNVSKSINNIRINLRKQDFAHLQKFLTDLKSSKQVKIYKGTNYAYACACVSSSKMKKDLVKYNILPQKTNNYKFPTILDNNTYINNYYLGYIDGDGCIRKTKNGQLSIDIRGTKLFLEKLRYDFWKRINLNIKYKHKKILLDNGTYRIFYGGNLNGAKIINWLYKDISDVSFRCLERKLNIARQFIG</sequence>
<name>A0A0F9V653_9ZZZZ</name>
<gene>
    <name evidence="1" type="ORF">LCGC14_0523140</name>
</gene>
<evidence type="ECO:0000313" key="1">
    <source>
        <dbReference type="EMBL" id="KKN61323.1"/>
    </source>
</evidence>
<dbReference type="AlphaFoldDB" id="A0A0F9V653"/>
<dbReference type="Gene3D" id="3.10.28.10">
    <property type="entry name" value="Homing endonucleases"/>
    <property type="match status" value="1"/>
</dbReference>
<comment type="caution">
    <text evidence="1">The sequence shown here is derived from an EMBL/GenBank/DDBJ whole genome shotgun (WGS) entry which is preliminary data.</text>
</comment>
<reference evidence="1" key="1">
    <citation type="journal article" date="2015" name="Nature">
        <title>Complex archaea that bridge the gap between prokaryotes and eukaryotes.</title>
        <authorList>
            <person name="Spang A."/>
            <person name="Saw J.H."/>
            <person name="Jorgensen S.L."/>
            <person name="Zaremba-Niedzwiedzka K."/>
            <person name="Martijn J."/>
            <person name="Lind A.E."/>
            <person name="van Eijk R."/>
            <person name="Schleper C."/>
            <person name="Guy L."/>
            <person name="Ettema T.J."/>
        </authorList>
    </citation>
    <scope>NUCLEOTIDE SEQUENCE</scope>
</reference>
<accession>A0A0F9V653</accession>
<organism evidence="1">
    <name type="scientific">marine sediment metagenome</name>
    <dbReference type="NCBI Taxonomy" id="412755"/>
    <lineage>
        <taxon>unclassified sequences</taxon>
        <taxon>metagenomes</taxon>
        <taxon>ecological metagenomes</taxon>
    </lineage>
</organism>
<dbReference type="EMBL" id="LAZR01000662">
    <property type="protein sequence ID" value="KKN61323.1"/>
    <property type="molecule type" value="Genomic_DNA"/>
</dbReference>
<proteinExistence type="predicted"/>
<dbReference type="Gene3D" id="1.10.10.60">
    <property type="entry name" value="Homeodomain-like"/>
    <property type="match status" value="1"/>
</dbReference>
<evidence type="ECO:0008006" key="2">
    <source>
        <dbReference type="Google" id="ProtNLM"/>
    </source>
</evidence>
<dbReference type="InterPro" id="IPR027434">
    <property type="entry name" value="Homing_endonucl"/>
</dbReference>
<protein>
    <recommendedName>
        <fullName evidence="2">DOD-type homing endonuclease domain-containing protein</fullName>
    </recommendedName>
</protein>